<reference evidence="3" key="1">
    <citation type="submission" date="2016-06" db="UniProtKB">
        <authorList>
            <consortium name="WormBaseParasite"/>
        </authorList>
    </citation>
    <scope>IDENTIFICATION</scope>
</reference>
<evidence type="ECO:0000313" key="2">
    <source>
        <dbReference type="Proteomes" id="UP000279833"/>
    </source>
</evidence>
<accession>A0A183KB25</accession>
<gene>
    <name evidence="1" type="ORF">SCUD_LOCUS12213</name>
</gene>
<dbReference type="EMBL" id="UZAK01034954">
    <property type="protein sequence ID" value="VDP47888.1"/>
    <property type="molecule type" value="Genomic_DNA"/>
</dbReference>
<evidence type="ECO:0000313" key="3">
    <source>
        <dbReference type="WBParaSite" id="SCUD_0001221601-mRNA-1"/>
    </source>
</evidence>
<dbReference type="Proteomes" id="UP000279833">
    <property type="component" value="Unassembled WGS sequence"/>
</dbReference>
<sequence>MIPYFTFVNSLIGNMCIGRIQYTSIHICINSPDRAIYW</sequence>
<reference evidence="1 2" key="2">
    <citation type="submission" date="2018-11" db="EMBL/GenBank/DDBJ databases">
        <authorList>
            <consortium name="Pathogen Informatics"/>
        </authorList>
    </citation>
    <scope>NUCLEOTIDE SEQUENCE [LARGE SCALE GENOMIC DNA]</scope>
    <source>
        <strain evidence="1">Dakar</strain>
        <strain evidence="2">Dakar, Senegal</strain>
    </source>
</reference>
<keyword evidence="2" id="KW-1185">Reference proteome</keyword>
<dbReference type="AlphaFoldDB" id="A0A183KB25"/>
<dbReference type="WBParaSite" id="SCUD_0001221601-mRNA-1">
    <property type="protein sequence ID" value="SCUD_0001221601-mRNA-1"/>
    <property type="gene ID" value="SCUD_0001221601"/>
</dbReference>
<proteinExistence type="predicted"/>
<name>A0A183KB25_9TREM</name>
<protein>
    <submittedName>
        <fullName evidence="1 3">Uncharacterized protein</fullName>
    </submittedName>
</protein>
<organism evidence="3">
    <name type="scientific">Schistosoma curassoni</name>
    <dbReference type="NCBI Taxonomy" id="6186"/>
    <lineage>
        <taxon>Eukaryota</taxon>
        <taxon>Metazoa</taxon>
        <taxon>Spiralia</taxon>
        <taxon>Lophotrochozoa</taxon>
        <taxon>Platyhelminthes</taxon>
        <taxon>Trematoda</taxon>
        <taxon>Digenea</taxon>
        <taxon>Strigeidida</taxon>
        <taxon>Schistosomatoidea</taxon>
        <taxon>Schistosomatidae</taxon>
        <taxon>Schistosoma</taxon>
    </lineage>
</organism>
<evidence type="ECO:0000313" key="1">
    <source>
        <dbReference type="EMBL" id="VDP47888.1"/>
    </source>
</evidence>